<keyword evidence="2" id="KW-0328">Glycosyltransferase</keyword>
<sequence length="472" mass="54652">MSWELFWTIVGVIVLIYMIFAILFYILTMIFSYFSLSKYKRLNNQPLEDEFNMNLFTKPVSILVPSFNEEVGIINTIHSLINVKYPESEIIVIDDGSKDKTSALVIEAFSMVEKSIEPRNSLETKPVKKLYYSQDHANLMLIIKENGGKSDALNCGINYSRYPYFCSMDGDSILDENSLLKVMKPIIASDGQVVAAGGNVRIANGSEVDYGKLKESEIYQRPIVAYQIMEYLRAFMLGRIFLTRFNIVLIISGAFSVFKKDIVIKMGGYSTDIIGEDMELVLKMHQWIQTEGTDERIEFVPEPVCWTEAPTSLKVLRRQRRRWSQGLIESLTRHRYMTFNPKYKRIGLIAFPYFWLYEAFGALVELAGYTYIVLSLFWDAVNYPIAVALFISIILYGAIFSIFSLLLEAWSTRSFIRPRMMLYFIFLALVEGLIYRPFTIFFRMEGMIRALFKRQDWGNMERKGIGHEQNEV</sequence>
<dbReference type="CDD" id="cd06423">
    <property type="entry name" value="CESA_like"/>
    <property type="match status" value="1"/>
</dbReference>
<dbReference type="GO" id="GO:0016757">
    <property type="term" value="F:glycosyltransferase activity"/>
    <property type="evidence" value="ECO:0007669"/>
    <property type="project" value="UniProtKB-KW"/>
</dbReference>
<dbReference type="Proteomes" id="UP000763505">
    <property type="component" value="Unassembled WGS sequence"/>
</dbReference>
<comment type="similarity">
    <text evidence="1">Belongs to the glycosyltransferase 2 family.</text>
</comment>
<feature type="transmembrane region" description="Helical" evidence="4">
    <location>
        <begin position="422"/>
        <end position="442"/>
    </location>
</feature>
<name>A0A921DYJ4_9STAP</name>
<evidence type="ECO:0000313" key="7">
    <source>
        <dbReference type="Proteomes" id="UP000763505"/>
    </source>
</evidence>
<dbReference type="PANTHER" id="PTHR43630">
    <property type="entry name" value="POLY-BETA-1,6-N-ACETYL-D-GLUCOSAMINE SYNTHASE"/>
    <property type="match status" value="1"/>
</dbReference>
<dbReference type="EMBL" id="DYYI01000107">
    <property type="protein sequence ID" value="HJE20590.1"/>
    <property type="molecule type" value="Genomic_DNA"/>
</dbReference>
<feature type="domain" description="Glycosyltransferase 2-like" evidence="5">
    <location>
        <begin position="61"/>
        <end position="264"/>
    </location>
</feature>
<keyword evidence="3" id="KW-0808">Transferase</keyword>
<keyword evidence="4" id="KW-0812">Transmembrane</keyword>
<evidence type="ECO:0000256" key="3">
    <source>
        <dbReference type="ARBA" id="ARBA00022679"/>
    </source>
</evidence>
<proteinExistence type="inferred from homology"/>
<reference evidence="6" key="2">
    <citation type="submission" date="2021-09" db="EMBL/GenBank/DDBJ databases">
        <authorList>
            <person name="Gilroy R."/>
        </authorList>
    </citation>
    <scope>NUCLEOTIDE SEQUENCE</scope>
    <source>
        <strain evidence="6">6019</strain>
    </source>
</reference>
<comment type="caution">
    <text evidence="6">The sequence shown here is derived from an EMBL/GenBank/DDBJ whole genome shotgun (WGS) entry which is preliminary data.</text>
</comment>
<evidence type="ECO:0000256" key="2">
    <source>
        <dbReference type="ARBA" id="ARBA00022676"/>
    </source>
</evidence>
<reference evidence="6" key="1">
    <citation type="journal article" date="2021" name="PeerJ">
        <title>Extensive microbial diversity within the chicken gut microbiome revealed by metagenomics and culture.</title>
        <authorList>
            <person name="Gilroy R."/>
            <person name="Ravi A."/>
            <person name="Getino M."/>
            <person name="Pursley I."/>
            <person name="Horton D.L."/>
            <person name="Alikhan N.F."/>
            <person name="Baker D."/>
            <person name="Gharbi K."/>
            <person name="Hall N."/>
            <person name="Watson M."/>
            <person name="Adriaenssens E.M."/>
            <person name="Foster-Nyarko E."/>
            <person name="Jarju S."/>
            <person name="Secka A."/>
            <person name="Antonio M."/>
            <person name="Oren A."/>
            <person name="Chaudhuri R.R."/>
            <person name="La Ragione R."/>
            <person name="Hildebrand F."/>
            <person name="Pallen M.J."/>
        </authorList>
    </citation>
    <scope>NUCLEOTIDE SEQUENCE</scope>
    <source>
        <strain evidence="6">6019</strain>
    </source>
</reference>
<dbReference type="PANTHER" id="PTHR43630:SF1">
    <property type="entry name" value="POLY-BETA-1,6-N-ACETYL-D-GLUCOSAMINE SYNTHASE"/>
    <property type="match status" value="1"/>
</dbReference>
<dbReference type="AlphaFoldDB" id="A0A921DYJ4"/>
<gene>
    <name evidence="6" type="ORF">K8V35_09575</name>
</gene>
<feature type="transmembrane region" description="Helical" evidence="4">
    <location>
        <begin position="384"/>
        <end position="410"/>
    </location>
</feature>
<protein>
    <submittedName>
        <fullName evidence="6">Glycosyltransferase family 2 protein</fullName>
    </submittedName>
</protein>
<evidence type="ECO:0000259" key="5">
    <source>
        <dbReference type="Pfam" id="PF00535"/>
    </source>
</evidence>
<accession>A0A921DYJ4</accession>
<keyword evidence="4" id="KW-1133">Transmembrane helix</keyword>
<dbReference type="InterPro" id="IPR029044">
    <property type="entry name" value="Nucleotide-diphossugar_trans"/>
</dbReference>
<dbReference type="Pfam" id="PF00535">
    <property type="entry name" value="Glycos_transf_2"/>
    <property type="match status" value="1"/>
</dbReference>
<feature type="transmembrane region" description="Helical" evidence="4">
    <location>
        <begin position="354"/>
        <end position="378"/>
    </location>
</feature>
<dbReference type="InterPro" id="IPR001173">
    <property type="entry name" value="Glyco_trans_2-like"/>
</dbReference>
<evidence type="ECO:0000256" key="4">
    <source>
        <dbReference type="SAM" id="Phobius"/>
    </source>
</evidence>
<dbReference type="Gene3D" id="3.90.550.10">
    <property type="entry name" value="Spore Coat Polysaccharide Biosynthesis Protein SpsA, Chain A"/>
    <property type="match status" value="1"/>
</dbReference>
<keyword evidence="4" id="KW-0472">Membrane</keyword>
<feature type="transmembrane region" description="Helical" evidence="4">
    <location>
        <begin position="6"/>
        <end position="34"/>
    </location>
</feature>
<organism evidence="6 7">
    <name type="scientific">Aliicoccus persicus</name>
    <dbReference type="NCBI Taxonomy" id="930138"/>
    <lineage>
        <taxon>Bacteria</taxon>
        <taxon>Bacillati</taxon>
        <taxon>Bacillota</taxon>
        <taxon>Bacilli</taxon>
        <taxon>Bacillales</taxon>
        <taxon>Staphylococcaceae</taxon>
        <taxon>Aliicoccus</taxon>
    </lineage>
</organism>
<evidence type="ECO:0000313" key="6">
    <source>
        <dbReference type="EMBL" id="HJE20590.1"/>
    </source>
</evidence>
<dbReference type="SUPFAM" id="SSF53448">
    <property type="entry name" value="Nucleotide-diphospho-sugar transferases"/>
    <property type="match status" value="1"/>
</dbReference>
<evidence type="ECO:0000256" key="1">
    <source>
        <dbReference type="ARBA" id="ARBA00006739"/>
    </source>
</evidence>